<keyword evidence="4" id="KW-1185">Reference proteome</keyword>
<keyword evidence="1" id="KW-0175">Coiled coil</keyword>
<feature type="chain" id="PRO_5012602417" description="ATPase" evidence="2">
    <location>
        <begin position="26"/>
        <end position="394"/>
    </location>
</feature>
<organism evidence="3 4">
    <name type="scientific">Vibrio thalassae</name>
    <dbReference type="NCBI Taxonomy" id="1243014"/>
    <lineage>
        <taxon>Bacteria</taxon>
        <taxon>Pseudomonadati</taxon>
        <taxon>Pseudomonadota</taxon>
        <taxon>Gammaproteobacteria</taxon>
        <taxon>Vibrionales</taxon>
        <taxon>Vibrionaceae</taxon>
        <taxon>Vibrio</taxon>
    </lineage>
</organism>
<dbReference type="EMBL" id="OANU01000053">
    <property type="protein sequence ID" value="SNX49278.1"/>
    <property type="molecule type" value="Genomic_DNA"/>
</dbReference>
<name>A0A240EKS3_9VIBR</name>
<feature type="coiled-coil region" evidence="1">
    <location>
        <begin position="334"/>
        <end position="390"/>
    </location>
</feature>
<sequence length="394" mass="44936">MSTRNLAVVLMCVLGVASCASTPTANESHANLTPEEVRQTRSRVFSEISDTYAEWSKKLEGADALRIYAPENYRDMMSSWKSAHDLFIEIRKDPTQVDAKHSVFSSETYAVGFRDRINSVEYNYKAIQGLKKQADVLLAPAMSQMTYLNKIEAGKYFRHAMNNLNRDYQRLFEYLVVSETEHAESYQETFINNAVALEVRVIDAMYVKPLEQRLADLSRLKYNTLAPVSFGYVEQGTAELAKYVAKSPRSFTEIEHQVDQINFQFRRLEAVVVEVNKLINVDKSQFEPMVLEAESRLHKISSVAKGNDYRDQSLAAQSERIAHDVEQLRKADRSETLQKENQLLKQQIALLQEQNTEGDSVDTQLALDRAEQNQTEIEALKKLVSALQEKSDKS</sequence>
<proteinExistence type="predicted"/>
<dbReference type="AlphaFoldDB" id="A0A240EKS3"/>
<gene>
    <name evidence="3" type="ORF">VTH8203_02925</name>
</gene>
<reference evidence="4" key="1">
    <citation type="submission" date="2016-06" db="EMBL/GenBank/DDBJ databases">
        <authorList>
            <person name="Rodrigo-Torres L."/>
            <person name="Arahal R.D."/>
            <person name="Lucena T."/>
        </authorList>
    </citation>
    <scope>NUCLEOTIDE SEQUENCE [LARGE SCALE GENOMIC DNA]</scope>
    <source>
        <strain evidence="4">CECT8203</strain>
    </source>
</reference>
<feature type="signal peptide" evidence="2">
    <location>
        <begin position="1"/>
        <end position="25"/>
    </location>
</feature>
<protein>
    <recommendedName>
        <fullName evidence="5">ATPase</fullName>
    </recommendedName>
</protein>
<dbReference type="OrthoDB" id="5901624at2"/>
<dbReference type="RefSeq" id="WP_096994354.1">
    <property type="nucleotide sequence ID" value="NZ_JBHSII010000001.1"/>
</dbReference>
<evidence type="ECO:0000313" key="3">
    <source>
        <dbReference type="EMBL" id="SNX49278.1"/>
    </source>
</evidence>
<keyword evidence="2" id="KW-0732">Signal</keyword>
<dbReference type="Proteomes" id="UP000219336">
    <property type="component" value="Unassembled WGS sequence"/>
</dbReference>
<evidence type="ECO:0000256" key="2">
    <source>
        <dbReference type="SAM" id="SignalP"/>
    </source>
</evidence>
<evidence type="ECO:0000313" key="4">
    <source>
        <dbReference type="Proteomes" id="UP000219336"/>
    </source>
</evidence>
<evidence type="ECO:0008006" key="5">
    <source>
        <dbReference type="Google" id="ProtNLM"/>
    </source>
</evidence>
<accession>A0A240EKS3</accession>
<dbReference type="PROSITE" id="PS51257">
    <property type="entry name" value="PROKAR_LIPOPROTEIN"/>
    <property type="match status" value="1"/>
</dbReference>
<evidence type="ECO:0000256" key="1">
    <source>
        <dbReference type="SAM" id="Coils"/>
    </source>
</evidence>